<dbReference type="CDD" id="cd00158">
    <property type="entry name" value="RHOD"/>
    <property type="match status" value="1"/>
</dbReference>
<dbReference type="KEGG" id="shyd:CJD35_06185"/>
<dbReference type="PROSITE" id="PS50206">
    <property type="entry name" value="RHODANESE_3"/>
    <property type="match status" value="1"/>
</dbReference>
<dbReference type="InterPro" id="IPR036873">
    <property type="entry name" value="Rhodanese-like_dom_sf"/>
</dbReference>
<dbReference type="NCBIfam" id="TIGR03865">
    <property type="entry name" value="PQQ_CXXCW"/>
    <property type="match status" value="1"/>
</dbReference>
<feature type="domain" description="Rhodanese" evidence="2">
    <location>
        <begin position="56"/>
        <end position="171"/>
    </location>
</feature>
<evidence type="ECO:0000313" key="3">
    <source>
        <dbReference type="EMBL" id="ASY44086.1"/>
    </source>
</evidence>
<feature type="signal peptide" evidence="1">
    <location>
        <begin position="1"/>
        <end position="17"/>
    </location>
</feature>
<dbReference type="Gene3D" id="3.40.250.10">
    <property type="entry name" value="Rhodanese-like domain"/>
    <property type="match status" value="1"/>
</dbReference>
<evidence type="ECO:0000256" key="1">
    <source>
        <dbReference type="SAM" id="SignalP"/>
    </source>
</evidence>
<evidence type="ECO:0000259" key="2">
    <source>
        <dbReference type="PROSITE" id="PS50206"/>
    </source>
</evidence>
<dbReference type="Proteomes" id="UP000217141">
    <property type="component" value="Chromosome I"/>
</dbReference>
<feature type="chain" id="PRO_5012399907" evidence="1">
    <location>
        <begin position="18"/>
        <end position="180"/>
    </location>
</feature>
<dbReference type="AlphaFoldDB" id="A0A249MRU4"/>
<sequence>MRRFIMAAMLVASSALAHEPLFDADGYRVAHYRAPVRQPPAGVGRIALAAAAQLVPDRDAIFIDVLPAEGGHREPDGRWRLASSHDSIPGAHWFPDAGRGQPDPAIAGDFATGVVRLTGRARGRMLILFCRSDCWMGWNAAKRLRSMGFANVWWLAEGTDGWRDLGLPLAPVQPEGGTAT</sequence>
<organism evidence="3 4">
    <name type="scientific">Sphingobium xenophagum</name>
    <dbReference type="NCBI Taxonomy" id="121428"/>
    <lineage>
        <taxon>Bacteria</taxon>
        <taxon>Pseudomonadati</taxon>
        <taxon>Pseudomonadota</taxon>
        <taxon>Alphaproteobacteria</taxon>
        <taxon>Sphingomonadales</taxon>
        <taxon>Sphingomonadaceae</taxon>
        <taxon>Sphingobium</taxon>
    </lineage>
</organism>
<dbReference type="SUPFAM" id="SSF52821">
    <property type="entry name" value="Rhodanese/Cell cycle control phosphatase"/>
    <property type="match status" value="1"/>
</dbReference>
<accession>A0A249MRU4</accession>
<reference evidence="3 4" key="1">
    <citation type="submission" date="2017-08" db="EMBL/GenBank/DDBJ databases">
        <title>Whole Genome Sequence of Sphingobium hydrophobicum C1: Insights into Adaption to the Electronic-waste Contaminated Sediment.</title>
        <authorList>
            <person name="Song D."/>
            <person name="Chen X."/>
            <person name="Xu M."/>
        </authorList>
    </citation>
    <scope>NUCLEOTIDE SEQUENCE [LARGE SCALE GENOMIC DNA]</scope>
    <source>
        <strain evidence="3 4">C1</strain>
    </source>
</reference>
<name>A0A249MRU4_SPHXE</name>
<keyword evidence="1" id="KW-0732">Signal</keyword>
<dbReference type="RefSeq" id="WP_095686914.1">
    <property type="nucleotide sequence ID" value="NZ_CP022745.1"/>
</dbReference>
<proteinExistence type="predicted"/>
<dbReference type="InterPro" id="IPR001763">
    <property type="entry name" value="Rhodanese-like_dom"/>
</dbReference>
<dbReference type="Pfam" id="PF00581">
    <property type="entry name" value="Rhodanese"/>
    <property type="match status" value="1"/>
</dbReference>
<gene>
    <name evidence="3" type="ORF">CJD35_06185</name>
</gene>
<dbReference type="EMBL" id="CP022745">
    <property type="protein sequence ID" value="ASY44086.1"/>
    <property type="molecule type" value="Genomic_DNA"/>
</dbReference>
<dbReference type="InterPro" id="IPR022376">
    <property type="entry name" value="PQQ_CXXCW"/>
</dbReference>
<protein>
    <submittedName>
        <fullName evidence="3">Rhodanese</fullName>
    </submittedName>
</protein>
<evidence type="ECO:0000313" key="4">
    <source>
        <dbReference type="Proteomes" id="UP000217141"/>
    </source>
</evidence>